<evidence type="ECO:0000259" key="10">
    <source>
        <dbReference type="PROSITE" id="PS50002"/>
    </source>
</evidence>
<dbReference type="PROSITE" id="PS51741">
    <property type="entry name" value="F_BAR"/>
    <property type="match status" value="1"/>
</dbReference>
<dbReference type="InterPro" id="IPR001060">
    <property type="entry name" value="FCH_dom"/>
</dbReference>
<dbReference type="GO" id="GO:0000142">
    <property type="term" value="C:cellular bud neck contractile ring"/>
    <property type="evidence" value="ECO:0007669"/>
    <property type="project" value="EnsemblFungi"/>
</dbReference>
<evidence type="ECO:0000256" key="6">
    <source>
        <dbReference type="PROSITE-ProRule" id="PRU00192"/>
    </source>
</evidence>
<feature type="coiled-coil region" evidence="8">
    <location>
        <begin position="137"/>
        <end position="194"/>
    </location>
</feature>
<dbReference type="PANTHER" id="PTHR23065:SF7">
    <property type="entry name" value="NOSTRIN, ISOFORM H"/>
    <property type="match status" value="1"/>
</dbReference>
<evidence type="ECO:0000259" key="11">
    <source>
        <dbReference type="PROSITE" id="PS51741"/>
    </source>
</evidence>
<dbReference type="InterPro" id="IPR001452">
    <property type="entry name" value="SH3_domain"/>
</dbReference>
<gene>
    <name evidence="12" type="primary">NDAI0B01380</name>
    <name evidence="12" type="ordered locus">NDAI_0B01380</name>
</gene>
<dbReference type="Pfam" id="PF00611">
    <property type="entry name" value="FCH"/>
    <property type="match status" value="1"/>
</dbReference>
<dbReference type="Gene3D" id="1.20.1270.60">
    <property type="entry name" value="Arfaptin homology (AH) domain/BAR domain"/>
    <property type="match status" value="1"/>
</dbReference>
<dbReference type="OMA" id="RFAKSWN"/>
<dbReference type="PROSITE" id="PS50002">
    <property type="entry name" value="SH3"/>
    <property type="match status" value="1"/>
</dbReference>
<comment type="subcellular location">
    <subcellularLocation>
        <location evidence="1">Cytoplasm</location>
        <location evidence="1">Cytoskeleton</location>
    </subcellularLocation>
</comment>
<keyword evidence="5" id="KW-0206">Cytoskeleton</keyword>
<evidence type="ECO:0000256" key="2">
    <source>
        <dbReference type="ARBA" id="ARBA00022443"/>
    </source>
</evidence>
<dbReference type="GO" id="GO:0031671">
    <property type="term" value="P:primary cell septum biogenesis"/>
    <property type="evidence" value="ECO:0007669"/>
    <property type="project" value="EnsemblFungi"/>
</dbReference>
<dbReference type="GO" id="GO:0005543">
    <property type="term" value="F:phospholipid binding"/>
    <property type="evidence" value="ECO:0007669"/>
    <property type="project" value="EnsemblFungi"/>
</dbReference>
<evidence type="ECO:0000256" key="4">
    <source>
        <dbReference type="ARBA" id="ARBA00022553"/>
    </source>
</evidence>
<proteinExistence type="predicted"/>
<dbReference type="GO" id="GO:1903471">
    <property type="term" value="P:regulation of mitotic actomyosin contractile ring contraction"/>
    <property type="evidence" value="ECO:0007669"/>
    <property type="project" value="EnsemblFungi"/>
</dbReference>
<evidence type="ECO:0008006" key="14">
    <source>
        <dbReference type="Google" id="ProtNLM"/>
    </source>
</evidence>
<dbReference type="RefSeq" id="XP_003668415.1">
    <property type="nucleotide sequence ID" value="XM_003668367.1"/>
</dbReference>
<keyword evidence="13" id="KW-1185">Reference proteome</keyword>
<dbReference type="SMART" id="SM00055">
    <property type="entry name" value="FCH"/>
    <property type="match status" value="1"/>
</dbReference>
<dbReference type="GO" id="GO:0009898">
    <property type="term" value="C:cytoplasmic side of plasma membrane"/>
    <property type="evidence" value="ECO:0007669"/>
    <property type="project" value="TreeGrafter"/>
</dbReference>
<dbReference type="HOGENOM" id="CLU_434790_0_0_1"/>
<dbReference type="InterPro" id="IPR027267">
    <property type="entry name" value="AH/BAR_dom_sf"/>
</dbReference>
<dbReference type="GO" id="GO:0090339">
    <property type="term" value="P:negative regulation of formin-nucleated actin cable assembly"/>
    <property type="evidence" value="ECO:0007669"/>
    <property type="project" value="EnsemblFungi"/>
</dbReference>
<dbReference type="InterPro" id="IPR031160">
    <property type="entry name" value="F_BAR_dom"/>
</dbReference>
<evidence type="ECO:0000256" key="3">
    <source>
        <dbReference type="ARBA" id="ARBA00022490"/>
    </source>
</evidence>
<dbReference type="GeneID" id="11497828"/>
<dbReference type="GO" id="GO:0072741">
    <property type="term" value="P:protein localization to cell division site"/>
    <property type="evidence" value="ECO:0007669"/>
    <property type="project" value="EnsemblFungi"/>
</dbReference>
<dbReference type="GO" id="GO:0042802">
    <property type="term" value="F:identical protein binding"/>
    <property type="evidence" value="ECO:0007669"/>
    <property type="project" value="EnsemblFungi"/>
</dbReference>
<dbReference type="SUPFAM" id="SSF103657">
    <property type="entry name" value="BAR/IMD domain-like"/>
    <property type="match status" value="1"/>
</dbReference>
<dbReference type="eggNOG" id="KOG2398">
    <property type="taxonomic scope" value="Eukaryota"/>
</dbReference>
<dbReference type="Gene3D" id="2.30.30.40">
    <property type="entry name" value="SH3 Domains"/>
    <property type="match status" value="1"/>
</dbReference>
<feature type="domain" description="SH3" evidence="10">
    <location>
        <begin position="641"/>
        <end position="709"/>
    </location>
</feature>
<dbReference type="CDD" id="cd00174">
    <property type="entry name" value="SH3"/>
    <property type="match status" value="1"/>
</dbReference>
<feature type="coiled-coil region" evidence="8">
    <location>
        <begin position="409"/>
        <end position="437"/>
    </location>
</feature>
<dbReference type="GO" id="GO:0120104">
    <property type="term" value="C:mitotic actomyosin contractile ring, proximal layer"/>
    <property type="evidence" value="ECO:0007669"/>
    <property type="project" value="TreeGrafter"/>
</dbReference>
<dbReference type="GO" id="GO:0051017">
    <property type="term" value="P:actin filament bundle assembly"/>
    <property type="evidence" value="ECO:0007669"/>
    <property type="project" value="EnsemblFungi"/>
</dbReference>
<dbReference type="GO" id="GO:0051015">
    <property type="term" value="F:actin filament binding"/>
    <property type="evidence" value="ECO:0007669"/>
    <property type="project" value="EnsemblFungi"/>
</dbReference>
<dbReference type="GO" id="GO:0051126">
    <property type="term" value="P:negative regulation of actin nucleation"/>
    <property type="evidence" value="ECO:0007669"/>
    <property type="project" value="EnsemblFungi"/>
</dbReference>
<protein>
    <recommendedName>
        <fullName evidence="14">SH3 domain-containing protein</fullName>
    </recommendedName>
</protein>
<dbReference type="PANTHER" id="PTHR23065">
    <property type="entry name" value="PROLINE-SERINE-THREONINE PHOSPHATASE INTERACTING PROTEIN 1"/>
    <property type="match status" value="1"/>
</dbReference>
<dbReference type="GO" id="GO:1903475">
    <property type="term" value="P:mitotic actomyosin contractile ring assembly"/>
    <property type="evidence" value="ECO:0007669"/>
    <property type="project" value="EnsemblFungi"/>
</dbReference>
<name>G0W5W1_NAUDC</name>
<feature type="compositionally biased region" description="Low complexity" evidence="9">
    <location>
        <begin position="462"/>
        <end position="475"/>
    </location>
</feature>
<feature type="region of interest" description="Disordered" evidence="9">
    <location>
        <begin position="272"/>
        <end position="312"/>
    </location>
</feature>
<dbReference type="Proteomes" id="UP000000689">
    <property type="component" value="Chromosome 2"/>
</dbReference>
<dbReference type="InterPro" id="IPR036028">
    <property type="entry name" value="SH3-like_dom_sf"/>
</dbReference>
<feature type="region of interest" description="Disordered" evidence="9">
    <location>
        <begin position="445"/>
        <end position="493"/>
    </location>
</feature>
<dbReference type="GO" id="GO:0044697">
    <property type="term" value="C:HICS complex"/>
    <property type="evidence" value="ECO:0007669"/>
    <property type="project" value="EnsemblFungi"/>
</dbReference>
<organism evidence="12 13">
    <name type="scientific">Naumovozyma dairenensis (strain ATCC 10597 / BCRC 20456 / CBS 421 / NBRC 0211 / NRRL Y-12639)</name>
    <name type="common">Saccharomyces dairenensis</name>
    <dbReference type="NCBI Taxonomy" id="1071378"/>
    <lineage>
        <taxon>Eukaryota</taxon>
        <taxon>Fungi</taxon>
        <taxon>Dikarya</taxon>
        <taxon>Ascomycota</taxon>
        <taxon>Saccharomycotina</taxon>
        <taxon>Saccharomycetes</taxon>
        <taxon>Saccharomycetales</taxon>
        <taxon>Saccharomycetaceae</taxon>
        <taxon>Naumovozyma</taxon>
    </lineage>
</organism>
<evidence type="ECO:0000256" key="1">
    <source>
        <dbReference type="ARBA" id="ARBA00004245"/>
    </source>
</evidence>
<keyword evidence="2 6" id="KW-0728">SH3 domain</keyword>
<feature type="compositionally biased region" description="Polar residues" evidence="9">
    <location>
        <begin position="476"/>
        <end position="491"/>
    </location>
</feature>
<dbReference type="KEGG" id="ndi:NDAI_0B01380"/>
<feature type="compositionally biased region" description="Polar residues" evidence="9">
    <location>
        <begin position="569"/>
        <end position="589"/>
    </location>
</feature>
<feature type="compositionally biased region" description="Low complexity" evidence="9">
    <location>
        <begin position="529"/>
        <end position="544"/>
    </location>
</feature>
<feature type="domain" description="F-BAR" evidence="11">
    <location>
        <begin position="3"/>
        <end position="261"/>
    </location>
</feature>
<dbReference type="GO" id="GO:1902404">
    <property type="term" value="P:mitotic actomyosin contractile ring contraction"/>
    <property type="evidence" value="ECO:0007669"/>
    <property type="project" value="EnsemblFungi"/>
</dbReference>
<evidence type="ECO:0000256" key="9">
    <source>
        <dbReference type="SAM" id="MobiDB-lite"/>
    </source>
</evidence>
<keyword evidence="4" id="KW-0597">Phosphoprotein</keyword>
<evidence type="ECO:0000256" key="7">
    <source>
        <dbReference type="PROSITE-ProRule" id="PRU01077"/>
    </source>
</evidence>
<feature type="region of interest" description="Disordered" evidence="9">
    <location>
        <begin position="528"/>
        <end position="592"/>
    </location>
</feature>
<reference evidence="12 13" key="1">
    <citation type="journal article" date="2011" name="Proc. Natl. Acad. Sci. U.S.A.">
        <title>Evolutionary erosion of yeast sex chromosomes by mating-type switching accidents.</title>
        <authorList>
            <person name="Gordon J.L."/>
            <person name="Armisen D."/>
            <person name="Proux-Wera E."/>
            <person name="Oheigeartaigh S.S."/>
            <person name="Byrne K.P."/>
            <person name="Wolfe K.H."/>
        </authorList>
    </citation>
    <scope>NUCLEOTIDE SEQUENCE [LARGE SCALE GENOMIC DNA]</scope>
    <source>
        <strain evidence="13">ATCC 10597 / BCRC 20456 / CBS 421 / NBRC 0211 / NRRL Y-12639</strain>
    </source>
</reference>
<feature type="compositionally biased region" description="Polar residues" evidence="9">
    <location>
        <begin position="287"/>
        <end position="307"/>
    </location>
</feature>
<accession>G0W5W1</accession>
<sequence length="709" mass="81698">MTYDFETCFWDKDDKGVNVLLSHISAGIKSCDTMITFFKQKCEIEKDYARRVGAINEKLNKDLKINVEFGQLAESFNLLYETEVSKAQSHSKQSELIYRQIFNDLKDFTSELQARYTTLSGKIEGLRLDKFNKMKGCEDLTQRLEKAEIRVRDLQLNQNNIIGSKRVEQNKRDLIKWESNTQEIKNQLSLLKQEYKASKKYWLHEWAGLTIEFQRMETARISFLQSKLQQYLQTATETSLLEQTKMEILNNKLMNFASNDDISKFSSEYGTGRLKKEKRSKNRETSSHTNHTVKDTTQLRNSTQPKRNSLNISNISNSKRESYIDNIRTLSSQIQESVNSKPKITQNLNNLMYQSLQEKPLPIPVEKTTINGQKSITDNDDNNNRPATQITETIKLRQDQLSKDTPRAYKEIVIDLEEESEKEKEKEKEKEEEIIKNNKMSILPYNKASRHTNSLTSTEIESNSVSPSASTSSGSNPTDFTTHVKNKQSIDSMTTSVSTMASTIDDSQRFAKSWNSMNRKRKSISYLQSLSNSTSPTSSSSSPPIDRRSTFLEQQQQQEEVKTNEQELRNVSSTNSIRINPNIRQSQNIEKVPDPYRQSLISGHSESIQRKDPQTDTLGKGQINDNGIIITLPLTTRNGEHVIKYAKALYPLMTDQTSTEVINFDTNDYILINEVINENWFRGEVYDNDRIPEDRRSGLIPFNFIRLLS</sequence>
<dbReference type="SMART" id="SM00326">
    <property type="entry name" value="SH3"/>
    <property type="match status" value="1"/>
</dbReference>
<feature type="compositionally biased region" description="Polar residues" evidence="9">
    <location>
        <begin position="451"/>
        <end position="461"/>
    </location>
</feature>
<dbReference type="GO" id="GO:0032038">
    <property type="term" value="F:myosin II heavy chain binding"/>
    <property type="evidence" value="ECO:0007669"/>
    <property type="project" value="EnsemblFungi"/>
</dbReference>
<dbReference type="STRING" id="1071378.G0W5W1"/>
<evidence type="ECO:0000256" key="5">
    <source>
        <dbReference type="ARBA" id="ARBA00023212"/>
    </source>
</evidence>
<evidence type="ECO:0000256" key="8">
    <source>
        <dbReference type="SAM" id="Coils"/>
    </source>
</evidence>
<dbReference type="AlphaFoldDB" id="G0W5W1"/>
<feature type="compositionally biased region" description="Basic and acidic residues" evidence="9">
    <location>
        <begin position="559"/>
        <end position="568"/>
    </location>
</feature>
<dbReference type="OrthoDB" id="27823at2759"/>
<keyword evidence="3" id="KW-0963">Cytoplasm</keyword>
<dbReference type="GO" id="GO:0120155">
    <property type="term" value="C:MIH complex"/>
    <property type="evidence" value="ECO:0007669"/>
    <property type="project" value="EnsemblFungi"/>
</dbReference>
<dbReference type="SUPFAM" id="SSF50044">
    <property type="entry name" value="SH3-domain"/>
    <property type="match status" value="1"/>
</dbReference>
<evidence type="ECO:0000313" key="13">
    <source>
        <dbReference type="Proteomes" id="UP000000689"/>
    </source>
</evidence>
<evidence type="ECO:0000313" key="12">
    <source>
        <dbReference type="EMBL" id="CCD23172.1"/>
    </source>
</evidence>
<dbReference type="GO" id="GO:0000144">
    <property type="term" value="C:cellular bud neck septin ring"/>
    <property type="evidence" value="ECO:0007669"/>
    <property type="project" value="EnsemblFungi"/>
</dbReference>
<keyword evidence="7 8" id="KW-0175">Coiled coil</keyword>
<dbReference type="EMBL" id="HE580268">
    <property type="protein sequence ID" value="CCD23172.1"/>
    <property type="molecule type" value="Genomic_DNA"/>
</dbReference>